<comment type="caution">
    <text evidence="7">The sequence shown here is derived from an EMBL/GenBank/DDBJ whole genome shotgun (WGS) entry which is preliminary data.</text>
</comment>
<dbReference type="Gene3D" id="1.10.357.10">
    <property type="entry name" value="Tetracycline Repressor, domain 2"/>
    <property type="match status" value="1"/>
</dbReference>
<proteinExistence type="predicted"/>
<feature type="domain" description="HTH tetR-type" evidence="6">
    <location>
        <begin position="17"/>
        <end position="77"/>
    </location>
</feature>
<evidence type="ECO:0000256" key="3">
    <source>
        <dbReference type="ARBA" id="ARBA00023125"/>
    </source>
</evidence>
<dbReference type="PANTHER" id="PTHR30055:SF241">
    <property type="entry name" value="TRANSCRIPTIONAL REGULATORY PROTEIN"/>
    <property type="match status" value="1"/>
</dbReference>
<dbReference type="Proteomes" id="UP001440984">
    <property type="component" value="Unassembled WGS sequence"/>
</dbReference>
<protein>
    <submittedName>
        <fullName evidence="7">TetR family transcriptional regulator</fullName>
    </submittedName>
</protein>
<dbReference type="InterPro" id="IPR036271">
    <property type="entry name" value="Tet_transcr_reg_TetR-rel_C_sf"/>
</dbReference>
<evidence type="ECO:0000256" key="1">
    <source>
        <dbReference type="ARBA" id="ARBA00022491"/>
    </source>
</evidence>
<evidence type="ECO:0000256" key="5">
    <source>
        <dbReference type="PROSITE-ProRule" id="PRU00335"/>
    </source>
</evidence>
<evidence type="ECO:0000313" key="8">
    <source>
        <dbReference type="Proteomes" id="UP001440984"/>
    </source>
</evidence>
<dbReference type="RefSeq" id="WP_348949888.1">
    <property type="nucleotide sequence ID" value="NZ_JBDZYD010000004.1"/>
</dbReference>
<keyword evidence="4" id="KW-0804">Transcription</keyword>
<dbReference type="PRINTS" id="PR00455">
    <property type="entry name" value="HTHTETR"/>
</dbReference>
<dbReference type="InterPro" id="IPR009057">
    <property type="entry name" value="Homeodomain-like_sf"/>
</dbReference>
<dbReference type="SUPFAM" id="SSF48498">
    <property type="entry name" value="Tetracyclin repressor-like, C-terminal domain"/>
    <property type="match status" value="1"/>
</dbReference>
<organism evidence="7 8">
    <name type="scientific">Amycolatopsis melonis</name>
    <dbReference type="NCBI Taxonomy" id="3156488"/>
    <lineage>
        <taxon>Bacteria</taxon>
        <taxon>Bacillati</taxon>
        <taxon>Actinomycetota</taxon>
        <taxon>Actinomycetes</taxon>
        <taxon>Pseudonocardiales</taxon>
        <taxon>Pseudonocardiaceae</taxon>
        <taxon>Amycolatopsis</taxon>
    </lineage>
</organism>
<reference evidence="7 8" key="1">
    <citation type="submission" date="2024-05" db="EMBL/GenBank/DDBJ databases">
        <authorList>
            <person name="Zhao H."/>
            <person name="Xu Y."/>
            <person name="Lin S."/>
            <person name="Spain J.C."/>
            <person name="Zhou N.-Y."/>
        </authorList>
    </citation>
    <scope>NUCLEOTIDE SEQUENCE [LARGE SCALE GENOMIC DNA]</scope>
    <source>
        <strain evidence="7 8">NEAU-NG30</strain>
    </source>
</reference>
<dbReference type="Pfam" id="PF13977">
    <property type="entry name" value="TetR_C_6"/>
    <property type="match status" value="1"/>
</dbReference>
<dbReference type="InterPro" id="IPR050109">
    <property type="entry name" value="HTH-type_TetR-like_transc_reg"/>
</dbReference>
<accession>A0ABV0LBH2</accession>
<feature type="DNA-binding region" description="H-T-H motif" evidence="5">
    <location>
        <begin position="40"/>
        <end position="59"/>
    </location>
</feature>
<keyword evidence="8" id="KW-1185">Reference proteome</keyword>
<name>A0ABV0LBH2_9PSEU</name>
<dbReference type="PROSITE" id="PS50977">
    <property type="entry name" value="HTH_TETR_2"/>
    <property type="match status" value="1"/>
</dbReference>
<keyword evidence="3 5" id="KW-0238">DNA-binding</keyword>
<dbReference type="InterPro" id="IPR001647">
    <property type="entry name" value="HTH_TetR"/>
</dbReference>
<sequence length="211" mass="23357">MATQQGAPARRVTKRRAETRTRLLDAALEVFAEEGFGRSTVEQVCERAGYTRGAFYSNFASLDELFLEMWEQRSQAQLARMREIAEAVVRADEPVGTVVARLAGALPVDERWYRVSAEFTLHALRHPELRRVIAAREEAIVAAMVPPLLGVLARLGRVVPDPGALGRALVAVHDGTAAQCALEPGNPEVWRQRTDLFVHVVSAYSTKDTHQ</sequence>
<evidence type="ECO:0000259" key="6">
    <source>
        <dbReference type="PROSITE" id="PS50977"/>
    </source>
</evidence>
<dbReference type="EMBL" id="JBDZYD010000004">
    <property type="protein sequence ID" value="MEQ0559649.1"/>
    <property type="molecule type" value="Genomic_DNA"/>
</dbReference>
<evidence type="ECO:0000256" key="2">
    <source>
        <dbReference type="ARBA" id="ARBA00023015"/>
    </source>
</evidence>
<evidence type="ECO:0000313" key="7">
    <source>
        <dbReference type="EMBL" id="MEQ0559649.1"/>
    </source>
</evidence>
<keyword evidence="2" id="KW-0805">Transcription regulation</keyword>
<dbReference type="Pfam" id="PF00440">
    <property type="entry name" value="TetR_N"/>
    <property type="match status" value="1"/>
</dbReference>
<dbReference type="SUPFAM" id="SSF46689">
    <property type="entry name" value="Homeodomain-like"/>
    <property type="match status" value="1"/>
</dbReference>
<keyword evidence="1" id="KW-0678">Repressor</keyword>
<evidence type="ECO:0000256" key="4">
    <source>
        <dbReference type="ARBA" id="ARBA00023163"/>
    </source>
</evidence>
<dbReference type="InterPro" id="IPR039538">
    <property type="entry name" value="BetI_C"/>
</dbReference>
<dbReference type="PANTHER" id="PTHR30055">
    <property type="entry name" value="HTH-TYPE TRANSCRIPTIONAL REGULATOR RUTR"/>
    <property type="match status" value="1"/>
</dbReference>
<gene>
    <name evidence="7" type="ORF">ABJI51_11245</name>
</gene>